<organism evidence="4 5">
    <name type="scientific">Eiseniibacteriota bacterium</name>
    <dbReference type="NCBI Taxonomy" id="2212470"/>
    <lineage>
        <taxon>Bacteria</taxon>
        <taxon>Candidatus Eiseniibacteriota</taxon>
    </lineage>
</organism>
<dbReference type="EMBL" id="VBOW01000065">
    <property type="protein sequence ID" value="TMQ57377.1"/>
    <property type="molecule type" value="Genomic_DNA"/>
</dbReference>
<evidence type="ECO:0000313" key="4">
    <source>
        <dbReference type="EMBL" id="TMQ57377.1"/>
    </source>
</evidence>
<dbReference type="Gene3D" id="2.40.160.20">
    <property type="match status" value="1"/>
</dbReference>
<comment type="caution">
    <text evidence="4">The sequence shown here is derived from an EMBL/GenBank/DDBJ whole genome shotgun (WGS) entry which is preliminary data.</text>
</comment>
<sequence length="202" mass="21433">MESWKSFFLITAVLLVPAASASASGGWLIDANAGIGIPTSDFGKDWKSGLLMGASAAYALTPQFAVGVDGSYVKNDPSNDYAAILKSSSADDEFKLVHYGAHGKWIAPATANRVSPYLVAGVGLYSVKNNYVEPTFSVESTQTAFGLRGGVGFDWMIGSTWGLAFEGDYHHVMIDKDKFGYKSAPFIGVTAGIHWALHPGAK</sequence>
<evidence type="ECO:0000256" key="2">
    <source>
        <dbReference type="SAM" id="SignalP"/>
    </source>
</evidence>
<dbReference type="Pfam" id="PF13505">
    <property type="entry name" value="OMP_b-brl"/>
    <property type="match status" value="1"/>
</dbReference>
<dbReference type="Proteomes" id="UP000316852">
    <property type="component" value="Unassembled WGS sequence"/>
</dbReference>
<protein>
    <submittedName>
        <fullName evidence="4">Porin family protein</fullName>
    </submittedName>
</protein>
<reference evidence="4 5" key="1">
    <citation type="journal article" date="2019" name="Nat. Microbiol.">
        <title>Mediterranean grassland soil C-N compound turnover is dependent on rainfall and depth, and is mediated by genomically divergent microorganisms.</title>
        <authorList>
            <person name="Diamond S."/>
            <person name="Andeer P.F."/>
            <person name="Li Z."/>
            <person name="Crits-Christoph A."/>
            <person name="Burstein D."/>
            <person name="Anantharaman K."/>
            <person name="Lane K.R."/>
            <person name="Thomas B.C."/>
            <person name="Pan C."/>
            <person name="Northen T.R."/>
            <person name="Banfield J.F."/>
        </authorList>
    </citation>
    <scope>NUCLEOTIDE SEQUENCE [LARGE SCALE GENOMIC DNA]</scope>
    <source>
        <strain evidence="4">WS_6</strain>
    </source>
</reference>
<dbReference type="SUPFAM" id="SSF56925">
    <property type="entry name" value="OMPA-like"/>
    <property type="match status" value="1"/>
</dbReference>
<evidence type="ECO:0000256" key="1">
    <source>
        <dbReference type="ARBA" id="ARBA00022729"/>
    </source>
</evidence>
<evidence type="ECO:0000313" key="5">
    <source>
        <dbReference type="Proteomes" id="UP000316852"/>
    </source>
</evidence>
<dbReference type="InterPro" id="IPR027385">
    <property type="entry name" value="Beta-barrel_OMP"/>
</dbReference>
<name>A0A538T169_UNCEI</name>
<dbReference type="AlphaFoldDB" id="A0A538T169"/>
<dbReference type="InterPro" id="IPR011250">
    <property type="entry name" value="OMP/PagP_B-barrel"/>
</dbReference>
<proteinExistence type="predicted"/>
<keyword evidence="1 2" id="KW-0732">Signal</keyword>
<feature type="domain" description="Outer membrane protein beta-barrel" evidence="3">
    <location>
        <begin position="8"/>
        <end position="172"/>
    </location>
</feature>
<gene>
    <name evidence="4" type="ORF">E6K76_10590</name>
</gene>
<feature type="chain" id="PRO_5022112719" evidence="2">
    <location>
        <begin position="24"/>
        <end position="202"/>
    </location>
</feature>
<feature type="signal peptide" evidence="2">
    <location>
        <begin position="1"/>
        <end position="23"/>
    </location>
</feature>
<evidence type="ECO:0000259" key="3">
    <source>
        <dbReference type="Pfam" id="PF13505"/>
    </source>
</evidence>
<accession>A0A538T169</accession>